<organism evidence="1 2">
    <name type="scientific">Primorskyibacter flagellatus</name>
    <dbReference type="NCBI Taxonomy" id="1387277"/>
    <lineage>
        <taxon>Bacteria</taxon>
        <taxon>Pseudomonadati</taxon>
        <taxon>Pseudomonadota</taxon>
        <taxon>Alphaproteobacteria</taxon>
        <taxon>Rhodobacterales</taxon>
        <taxon>Roseobacteraceae</taxon>
        <taxon>Primorskyibacter</taxon>
    </lineage>
</organism>
<dbReference type="EMBL" id="BMFJ01000002">
    <property type="protein sequence ID" value="GGE43042.1"/>
    <property type="molecule type" value="Genomic_DNA"/>
</dbReference>
<name>A0A917ACC7_9RHOB</name>
<gene>
    <name evidence="1" type="ORF">GCM10011360_33000</name>
</gene>
<dbReference type="InterPro" id="IPR011008">
    <property type="entry name" value="Dimeric_a/b-barrel"/>
</dbReference>
<protein>
    <submittedName>
        <fullName evidence="1">Antibiotic biosynthesis monooxygenase</fullName>
    </submittedName>
</protein>
<dbReference type="SUPFAM" id="SSF54909">
    <property type="entry name" value="Dimeric alpha+beta barrel"/>
    <property type="match status" value="1"/>
</dbReference>
<accession>A0A917ACC7</accession>
<evidence type="ECO:0000313" key="2">
    <source>
        <dbReference type="Proteomes" id="UP000612855"/>
    </source>
</evidence>
<evidence type="ECO:0000313" key="1">
    <source>
        <dbReference type="EMBL" id="GGE43042.1"/>
    </source>
</evidence>
<keyword evidence="2" id="KW-1185">Reference proteome</keyword>
<dbReference type="AlphaFoldDB" id="A0A917ACC7"/>
<keyword evidence="1" id="KW-0503">Monooxygenase</keyword>
<reference evidence="2" key="1">
    <citation type="journal article" date="2019" name="Int. J. Syst. Evol. Microbiol.">
        <title>The Global Catalogue of Microorganisms (GCM) 10K type strain sequencing project: providing services to taxonomists for standard genome sequencing and annotation.</title>
        <authorList>
            <consortium name="The Broad Institute Genomics Platform"/>
            <consortium name="The Broad Institute Genome Sequencing Center for Infectious Disease"/>
            <person name="Wu L."/>
            <person name="Ma J."/>
        </authorList>
    </citation>
    <scope>NUCLEOTIDE SEQUENCE [LARGE SCALE GENOMIC DNA]</scope>
    <source>
        <strain evidence="2">CGMCC 1.12664</strain>
    </source>
</reference>
<dbReference type="RefSeq" id="WP_188478920.1">
    <property type="nucleotide sequence ID" value="NZ_BMFJ01000002.1"/>
</dbReference>
<proteinExistence type="predicted"/>
<comment type="caution">
    <text evidence="1">The sequence shown here is derived from an EMBL/GenBank/DDBJ whole genome shotgun (WGS) entry which is preliminary data.</text>
</comment>
<sequence>MISRIWHGYTTPENADAYQRVVTTKVIPGIFAMQVPGFERIELFRRTLPEEVEFVTVMWFTSLDAVKAFMGKDHETAHVPPEARAVLSRFDARAQHYDILLDRRA</sequence>
<dbReference type="GO" id="GO:0004497">
    <property type="term" value="F:monooxygenase activity"/>
    <property type="evidence" value="ECO:0007669"/>
    <property type="project" value="UniProtKB-KW"/>
</dbReference>
<keyword evidence="1" id="KW-0560">Oxidoreductase</keyword>
<dbReference type="Proteomes" id="UP000612855">
    <property type="component" value="Unassembled WGS sequence"/>
</dbReference>